<dbReference type="Gene3D" id="3.50.50.60">
    <property type="entry name" value="FAD/NAD(P)-binding domain"/>
    <property type="match status" value="1"/>
</dbReference>
<dbReference type="InterPro" id="IPR050281">
    <property type="entry name" value="Flavin_monoamine_oxidase"/>
</dbReference>
<dbReference type="PANTHER" id="PTHR10742">
    <property type="entry name" value="FLAVIN MONOAMINE OXIDASE"/>
    <property type="match status" value="1"/>
</dbReference>
<proteinExistence type="predicted"/>
<sequence length="495" mass="55067">MTAAWLVLVAILSANAVYAASVGENQSTMYDTIVVGMGASGTSAASTLAQAGRRVLVLEAQNRIGGRVCTVPFGDGVVELGAEWIHGQVPSTVYDLAIKNNVSVISQDISMDVFLSDGSKGDRALINDLVDFALQSCEDPPKEPQPLGQCITNRLMDYIRVHHPDLLKDQDFLTELLAFLDLVIDNYEATTSWNDITTESKYRELDGDQHISWHKNGYKTLFEILLNTYNNGPGLPTLEYKLNKEVTQINWSEDPSKKVVVTCKDGSSYTADNVIVTVSIGVLKERHATMFSPMLPHWKTKSIDTISMGLMDKILLLFPYSWWPKSSTFFAFVWRRSEKKKIEERDRWVTQIFGVSTPLGSDRAMTVWTSGDAAKTIETLPEDVVKRKTMELLRRFMGANVTVPEPVEMIRSSWYTNPYTRGSYTYDHIDSPLHPNARADLAQPITDSAGVPRILFAGEATEATHFSTVHGAVDSGRREAARLLPKSDVCNCPFL</sequence>
<dbReference type="InterPro" id="IPR036188">
    <property type="entry name" value="FAD/NAD-bd_sf"/>
</dbReference>
<evidence type="ECO:0000313" key="4">
    <source>
        <dbReference type="Proteomes" id="UP001153292"/>
    </source>
</evidence>
<dbReference type="PANTHER" id="PTHR10742:SF398">
    <property type="entry name" value="AMINE OXIDASE DOMAIN-CONTAINING PROTEIN-RELATED"/>
    <property type="match status" value="1"/>
</dbReference>
<evidence type="ECO:0000256" key="1">
    <source>
        <dbReference type="SAM" id="SignalP"/>
    </source>
</evidence>
<dbReference type="Gene3D" id="3.90.660.10">
    <property type="match status" value="1"/>
</dbReference>
<gene>
    <name evidence="3" type="ORF">CHILSU_LOCUS7372</name>
</gene>
<reference evidence="3" key="1">
    <citation type="submission" date="2021-12" db="EMBL/GenBank/DDBJ databases">
        <authorList>
            <person name="King R."/>
        </authorList>
    </citation>
    <scope>NUCLEOTIDE SEQUENCE</scope>
</reference>
<dbReference type="Proteomes" id="UP001153292">
    <property type="component" value="Chromosome 27"/>
</dbReference>
<organism evidence="3 4">
    <name type="scientific">Chilo suppressalis</name>
    <name type="common">Asiatic rice borer moth</name>
    <dbReference type="NCBI Taxonomy" id="168631"/>
    <lineage>
        <taxon>Eukaryota</taxon>
        <taxon>Metazoa</taxon>
        <taxon>Ecdysozoa</taxon>
        <taxon>Arthropoda</taxon>
        <taxon>Hexapoda</taxon>
        <taxon>Insecta</taxon>
        <taxon>Pterygota</taxon>
        <taxon>Neoptera</taxon>
        <taxon>Endopterygota</taxon>
        <taxon>Lepidoptera</taxon>
        <taxon>Glossata</taxon>
        <taxon>Ditrysia</taxon>
        <taxon>Pyraloidea</taxon>
        <taxon>Crambidae</taxon>
        <taxon>Crambinae</taxon>
        <taxon>Chilo</taxon>
    </lineage>
</organism>
<protein>
    <recommendedName>
        <fullName evidence="2">Amine oxidase domain-containing protein</fullName>
    </recommendedName>
</protein>
<dbReference type="InterPro" id="IPR002937">
    <property type="entry name" value="Amino_oxidase"/>
</dbReference>
<keyword evidence="4" id="KW-1185">Reference proteome</keyword>
<feature type="chain" id="PRO_5047201543" description="Amine oxidase domain-containing protein" evidence="1">
    <location>
        <begin position="20"/>
        <end position="495"/>
    </location>
</feature>
<name>A0ABN8L8J0_CHISP</name>
<dbReference type="SUPFAM" id="SSF51905">
    <property type="entry name" value="FAD/NAD(P)-binding domain"/>
    <property type="match status" value="1"/>
</dbReference>
<accession>A0ABN8L8J0</accession>
<feature type="signal peptide" evidence="1">
    <location>
        <begin position="1"/>
        <end position="19"/>
    </location>
</feature>
<keyword evidence="1" id="KW-0732">Signal</keyword>
<feature type="domain" description="Amine oxidase" evidence="2">
    <location>
        <begin position="40"/>
        <end position="484"/>
    </location>
</feature>
<evidence type="ECO:0000313" key="3">
    <source>
        <dbReference type="EMBL" id="CAH2987816.1"/>
    </source>
</evidence>
<dbReference type="EMBL" id="OU963920">
    <property type="protein sequence ID" value="CAH2987816.1"/>
    <property type="molecule type" value="Genomic_DNA"/>
</dbReference>
<dbReference type="SUPFAM" id="SSF54373">
    <property type="entry name" value="FAD-linked reductases, C-terminal domain"/>
    <property type="match status" value="1"/>
</dbReference>
<dbReference type="Pfam" id="PF01593">
    <property type="entry name" value="Amino_oxidase"/>
    <property type="match status" value="1"/>
</dbReference>
<evidence type="ECO:0000259" key="2">
    <source>
        <dbReference type="Pfam" id="PF01593"/>
    </source>
</evidence>